<dbReference type="OrthoDB" id="599119at2759"/>
<feature type="region of interest" description="Disordered" evidence="1">
    <location>
        <begin position="72"/>
        <end position="91"/>
    </location>
</feature>
<organism evidence="2 3">
    <name type="scientific">Vanilla planifolia</name>
    <name type="common">Vanilla</name>
    <dbReference type="NCBI Taxonomy" id="51239"/>
    <lineage>
        <taxon>Eukaryota</taxon>
        <taxon>Viridiplantae</taxon>
        <taxon>Streptophyta</taxon>
        <taxon>Embryophyta</taxon>
        <taxon>Tracheophyta</taxon>
        <taxon>Spermatophyta</taxon>
        <taxon>Magnoliopsida</taxon>
        <taxon>Liliopsida</taxon>
        <taxon>Asparagales</taxon>
        <taxon>Orchidaceae</taxon>
        <taxon>Vanilloideae</taxon>
        <taxon>Vanilleae</taxon>
        <taxon>Vanilla</taxon>
    </lineage>
</organism>
<reference evidence="2 3" key="1">
    <citation type="journal article" date="2020" name="Nat. Food">
        <title>A phased Vanilla planifolia genome enables genetic improvement of flavour and production.</title>
        <authorList>
            <person name="Hasing T."/>
            <person name="Tang H."/>
            <person name="Brym M."/>
            <person name="Khazi F."/>
            <person name="Huang T."/>
            <person name="Chambers A.H."/>
        </authorList>
    </citation>
    <scope>NUCLEOTIDE SEQUENCE [LARGE SCALE GENOMIC DNA]</scope>
    <source>
        <tissue evidence="2">Leaf</tissue>
    </source>
</reference>
<protein>
    <submittedName>
        <fullName evidence="2">Uncharacterized protein</fullName>
    </submittedName>
</protein>
<dbReference type="Proteomes" id="UP000636800">
    <property type="component" value="Unassembled WGS sequence"/>
</dbReference>
<sequence length="91" mass="9925">MDYNSQSSTWQPVHSIDFDFSFDAEGNALSNGKNDSCGDLGKHSPTLTQQLREMPNTLKTLSYHPISLCTSVEDGSSGKQLSTDCVEPKTP</sequence>
<name>A0A835U6P1_VANPL</name>
<comment type="caution">
    <text evidence="2">The sequence shown here is derived from an EMBL/GenBank/DDBJ whole genome shotgun (WGS) entry which is preliminary data.</text>
</comment>
<evidence type="ECO:0000313" key="3">
    <source>
        <dbReference type="Proteomes" id="UP000636800"/>
    </source>
</evidence>
<dbReference type="EMBL" id="JADCNL010000364">
    <property type="protein sequence ID" value="KAG0448121.1"/>
    <property type="molecule type" value="Genomic_DNA"/>
</dbReference>
<evidence type="ECO:0000313" key="2">
    <source>
        <dbReference type="EMBL" id="KAG0448121.1"/>
    </source>
</evidence>
<keyword evidence="3" id="KW-1185">Reference proteome</keyword>
<feature type="compositionally biased region" description="Polar residues" evidence="1">
    <location>
        <begin position="72"/>
        <end position="83"/>
    </location>
</feature>
<gene>
    <name evidence="2" type="ORF">HPP92_027993</name>
</gene>
<proteinExistence type="predicted"/>
<accession>A0A835U6P1</accession>
<evidence type="ECO:0000256" key="1">
    <source>
        <dbReference type="SAM" id="MobiDB-lite"/>
    </source>
</evidence>
<dbReference type="AlphaFoldDB" id="A0A835U6P1"/>
<feature type="non-terminal residue" evidence="2">
    <location>
        <position position="91"/>
    </location>
</feature>